<dbReference type="HOGENOM" id="CLU_034547_0_0_5"/>
<dbReference type="NCBIfam" id="TIGR00033">
    <property type="entry name" value="aroC"/>
    <property type="match status" value="1"/>
</dbReference>
<keyword evidence="4 7" id="KW-0028">Amino-acid biosynthesis</keyword>
<dbReference type="NCBIfam" id="NF003793">
    <property type="entry name" value="PRK05382.1"/>
    <property type="match status" value="1"/>
</dbReference>
<evidence type="ECO:0000256" key="4">
    <source>
        <dbReference type="ARBA" id="ARBA00022605"/>
    </source>
</evidence>
<evidence type="ECO:0000313" key="9">
    <source>
        <dbReference type="EMBL" id="EJF78266.1"/>
    </source>
</evidence>
<feature type="binding site" evidence="7">
    <location>
        <position position="54"/>
    </location>
    <ligand>
        <name>NADP(+)</name>
        <dbReference type="ChEBI" id="CHEBI:58349"/>
    </ligand>
</feature>
<feature type="binding site" evidence="7">
    <location>
        <begin position="303"/>
        <end position="307"/>
    </location>
    <ligand>
        <name>FMN</name>
        <dbReference type="ChEBI" id="CHEBI:58210"/>
    </ligand>
</feature>
<dbReference type="GO" id="GO:0008652">
    <property type="term" value="P:amino acid biosynthetic process"/>
    <property type="evidence" value="ECO:0007669"/>
    <property type="project" value="UniProtKB-KW"/>
</dbReference>
<dbReference type="Proteomes" id="UP000008748">
    <property type="component" value="Unassembled WGS sequence"/>
</dbReference>
<dbReference type="HAMAP" id="MF_00300">
    <property type="entry name" value="Chorismate_synth"/>
    <property type="match status" value="1"/>
</dbReference>
<evidence type="ECO:0000256" key="7">
    <source>
        <dbReference type="HAMAP-Rule" id="MF_00300"/>
    </source>
</evidence>
<dbReference type="InterPro" id="IPR020541">
    <property type="entry name" value="Chorismate_synthase_CS"/>
</dbReference>
<keyword evidence="7" id="KW-0521">NADP</keyword>
<keyword evidence="10" id="KW-1185">Reference proteome</keyword>
<dbReference type="PIRSF" id="PIRSF001456">
    <property type="entry name" value="Chorismate_synth"/>
    <property type="match status" value="1"/>
</dbReference>
<dbReference type="PROSITE" id="PS00789">
    <property type="entry name" value="CHORISMATE_SYNTHASE_3"/>
    <property type="match status" value="1"/>
</dbReference>
<name>J0PZW2_9HYPH</name>
<proteinExistence type="inferred from homology"/>
<keyword evidence="6 7" id="KW-0456">Lyase</keyword>
<dbReference type="GO" id="GO:0010181">
    <property type="term" value="F:FMN binding"/>
    <property type="evidence" value="ECO:0007669"/>
    <property type="project" value="TreeGrafter"/>
</dbReference>
<dbReference type="GO" id="GO:0009073">
    <property type="term" value="P:aromatic amino acid family biosynthetic process"/>
    <property type="evidence" value="ECO:0007669"/>
    <property type="project" value="UniProtKB-KW"/>
</dbReference>
<comment type="catalytic activity">
    <reaction evidence="7 8">
        <text>5-O-(1-carboxyvinyl)-3-phosphoshikimate = chorismate + phosphate</text>
        <dbReference type="Rhea" id="RHEA:21020"/>
        <dbReference type="ChEBI" id="CHEBI:29748"/>
        <dbReference type="ChEBI" id="CHEBI:43474"/>
        <dbReference type="ChEBI" id="CHEBI:57701"/>
        <dbReference type="EC" id="4.2.3.5"/>
    </reaction>
</comment>
<dbReference type="PROSITE" id="PS00788">
    <property type="entry name" value="CHORISMATE_SYNTHASE_2"/>
    <property type="match status" value="1"/>
</dbReference>
<feature type="binding site" evidence="7">
    <location>
        <begin position="243"/>
        <end position="244"/>
    </location>
    <ligand>
        <name>FMN</name>
        <dbReference type="ChEBI" id="CHEBI:58210"/>
    </ligand>
</feature>
<evidence type="ECO:0000256" key="8">
    <source>
        <dbReference type="RuleBase" id="RU000605"/>
    </source>
</evidence>
<evidence type="ECO:0000256" key="2">
    <source>
        <dbReference type="ARBA" id="ARBA00008014"/>
    </source>
</evidence>
<sequence>MSHNTFGHLFRVTTWGESHGAALGCVIDGCPPGITFTLSDIQAYLDKRRPGQSKYTTQRQELDRVEVLSGVISQDEGTTFVATGTPISLLIRNTNQRSQDYGAIAHQYRPGHADYTYDVKYGIRDFRGGGRASARETAARVAAGALARKIVPNLIVRGAVIAIGPHTINRDRWNWSEVNNNSFFTPDAEMVQFFSDYIDKVRKDGSSVGAVVEIIAENVPPGLGAPIYAKLDQDIASFLMSINAVKGVEIGDGFAASHLRGEENADEMRMGSDGKPHFLSNHAGGVLGGISSGQPIIARFAVKPTSSILTPCRSIDVNGKEIDVVTKGRHDPCVGIRAVPVGEAMVACAIADHYLRHRGQVG</sequence>
<dbReference type="PATRIC" id="fig|1094552.3.peg.265"/>
<keyword evidence="7" id="KW-0274">FAD</keyword>
<dbReference type="InterPro" id="IPR035904">
    <property type="entry name" value="Chorismate_synth_AroC_sf"/>
</dbReference>
<feature type="binding site" evidence="7">
    <location>
        <begin position="131"/>
        <end position="133"/>
    </location>
    <ligand>
        <name>FMN</name>
        <dbReference type="ChEBI" id="CHEBI:58210"/>
    </ligand>
</feature>
<evidence type="ECO:0000313" key="10">
    <source>
        <dbReference type="Proteomes" id="UP000008748"/>
    </source>
</evidence>
<protein>
    <recommendedName>
        <fullName evidence="3 7">Chorismate synthase</fullName>
        <shortName evidence="7">CS</shortName>
        <ecNumber evidence="3 7">4.2.3.5</ecNumber>
    </recommendedName>
    <alternativeName>
        <fullName evidence="7">5-enolpyruvylshikimate-3-phosphate phospholyase</fullName>
    </alternativeName>
</protein>
<evidence type="ECO:0000256" key="5">
    <source>
        <dbReference type="ARBA" id="ARBA00023141"/>
    </source>
</evidence>
<keyword evidence="7" id="KW-0288">FMN</keyword>
<evidence type="ECO:0000256" key="1">
    <source>
        <dbReference type="ARBA" id="ARBA00005044"/>
    </source>
</evidence>
<dbReference type="PANTHER" id="PTHR21085">
    <property type="entry name" value="CHORISMATE SYNTHASE"/>
    <property type="match status" value="1"/>
</dbReference>
<dbReference type="EC" id="4.2.3.5" evidence="3 7"/>
<dbReference type="Pfam" id="PF01264">
    <property type="entry name" value="Chorismate_synt"/>
    <property type="match status" value="1"/>
</dbReference>
<comment type="caution">
    <text evidence="9">The sequence shown here is derived from an EMBL/GenBank/DDBJ whole genome shotgun (WGS) entry which is preliminary data.</text>
</comment>
<dbReference type="SUPFAM" id="SSF103263">
    <property type="entry name" value="Chorismate synthase, AroC"/>
    <property type="match status" value="1"/>
</dbReference>
<comment type="subunit">
    <text evidence="7">Homotetramer.</text>
</comment>
<gene>
    <name evidence="7" type="primary">aroC</name>
    <name evidence="9" type="ORF">ME7_00257</name>
</gene>
<evidence type="ECO:0000256" key="6">
    <source>
        <dbReference type="ARBA" id="ARBA00023239"/>
    </source>
</evidence>
<feature type="binding site" evidence="7">
    <location>
        <position position="288"/>
    </location>
    <ligand>
        <name>FMN</name>
        <dbReference type="ChEBI" id="CHEBI:58210"/>
    </ligand>
</feature>
<feature type="binding site" evidence="7">
    <location>
        <position position="48"/>
    </location>
    <ligand>
        <name>NADP(+)</name>
        <dbReference type="ChEBI" id="CHEBI:58349"/>
    </ligand>
</feature>
<keyword evidence="7" id="KW-0285">Flavoprotein</keyword>
<comment type="cofactor">
    <cofactor evidence="7 8">
        <name>FMNH2</name>
        <dbReference type="ChEBI" id="CHEBI:57618"/>
    </cofactor>
    <text evidence="7 8">Reduced FMN (FMNH(2)).</text>
</comment>
<dbReference type="GO" id="GO:0009423">
    <property type="term" value="P:chorismate biosynthetic process"/>
    <property type="evidence" value="ECO:0007669"/>
    <property type="project" value="UniProtKB-UniRule"/>
</dbReference>
<dbReference type="RefSeq" id="WP_006589189.1">
    <property type="nucleotide sequence ID" value="NZ_JH725076.1"/>
</dbReference>
<dbReference type="GO" id="GO:0005829">
    <property type="term" value="C:cytosol"/>
    <property type="evidence" value="ECO:0007669"/>
    <property type="project" value="TreeGrafter"/>
</dbReference>
<feature type="binding site" evidence="7">
    <location>
        <position position="329"/>
    </location>
    <ligand>
        <name>FMN</name>
        <dbReference type="ChEBI" id="CHEBI:58210"/>
    </ligand>
</feature>
<dbReference type="InterPro" id="IPR000453">
    <property type="entry name" value="Chorismate_synth"/>
</dbReference>
<keyword evidence="5 7" id="KW-0057">Aromatic amino acid biosynthesis</keyword>
<dbReference type="EMBL" id="AIMC01000001">
    <property type="protein sequence ID" value="EJF78266.1"/>
    <property type="molecule type" value="Genomic_DNA"/>
</dbReference>
<dbReference type="PANTHER" id="PTHR21085:SF0">
    <property type="entry name" value="CHORISMATE SYNTHASE"/>
    <property type="match status" value="1"/>
</dbReference>
<dbReference type="AlphaFoldDB" id="J0PZW2"/>
<comment type="function">
    <text evidence="7">Catalyzes the anti-1,4-elimination of the C-3 phosphate and the C-6 proR hydrogen from 5-enolpyruvylshikimate-3-phosphate (EPSP) to yield chorismate, which is the branch point compound that serves as the starting substrate for the three terminal pathways of aromatic amino acid biosynthesis. This reaction introduces a second double bond into the aromatic ring system.</text>
</comment>
<evidence type="ECO:0000256" key="3">
    <source>
        <dbReference type="ARBA" id="ARBA00013036"/>
    </source>
</evidence>
<dbReference type="CDD" id="cd07304">
    <property type="entry name" value="Chorismate_synthase"/>
    <property type="match status" value="1"/>
</dbReference>
<dbReference type="GO" id="GO:0004107">
    <property type="term" value="F:chorismate synthase activity"/>
    <property type="evidence" value="ECO:0007669"/>
    <property type="project" value="UniProtKB-UniRule"/>
</dbReference>
<organism evidence="9 10">
    <name type="scientific">Bartonella birtlesii LL-WM9</name>
    <dbReference type="NCBI Taxonomy" id="1094552"/>
    <lineage>
        <taxon>Bacteria</taxon>
        <taxon>Pseudomonadati</taxon>
        <taxon>Pseudomonadota</taxon>
        <taxon>Alphaproteobacteria</taxon>
        <taxon>Hyphomicrobiales</taxon>
        <taxon>Bartonellaceae</taxon>
        <taxon>Bartonella</taxon>
    </lineage>
</organism>
<comment type="pathway">
    <text evidence="1 7 8">Metabolic intermediate biosynthesis; chorismate biosynthesis; chorismate from D-erythrose 4-phosphate and phosphoenolpyruvate: step 7/7.</text>
</comment>
<dbReference type="Gene3D" id="3.60.150.10">
    <property type="entry name" value="Chorismate synthase AroC"/>
    <property type="match status" value="1"/>
</dbReference>
<accession>J0PZW2</accession>
<comment type="similarity">
    <text evidence="2 7 8">Belongs to the chorismate synthase family.</text>
</comment>
<dbReference type="PROSITE" id="PS00787">
    <property type="entry name" value="CHORISMATE_SYNTHASE_1"/>
    <property type="match status" value="1"/>
</dbReference>
<dbReference type="UniPathway" id="UPA00053">
    <property type="reaction ID" value="UER00090"/>
</dbReference>
<reference evidence="9 10" key="1">
    <citation type="submission" date="2012-03" db="EMBL/GenBank/DDBJ databases">
        <title>The Genome Sequence of Bartonella birtlesii LL-WM9.</title>
        <authorList>
            <consortium name="The Broad Institute Genome Sequencing Platform"/>
            <consortium name="The Broad Institute Genome Sequencing Center for Infectious Disease"/>
            <person name="Feldgarden M."/>
            <person name="Kirby J."/>
            <person name="Kosoy M."/>
            <person name="Birtles R."/>
            <person name="Probert W.S."/>
            <person name="Chiaraviglio L."/>
            <person name="Young S.K."/>
            <person name="Zeng Q."/>
            <person name="Gargeya S."/>
            <person name="Fitzgerald M."/>
            <person name="Haas B."/>
            <person name="Abouelleil A."/>
            <person name="Alvarado L."/>
            <person name="Arachchi H.M."/>
            <person name="Berlin A."/>
            <person name="Chapman S.B."/>
            <person name="Gearin G."/>
            <person name="Goldberg J."/>
            <person name="Griggs A."/>
            <person name="Gujja S."/>
            <person name="Hansen M."/>
            <person name="Heiman D."/>
            <person name="Howarth C."/>
            <person name="Larimer J."/>
            <person name="Lui A."/>
            <person name="MacDonald P.J.P."/>
            <person name="McCowen C."/>
            <person name="Montmayeur A."/>
            <person name="Murphy C."/>
            <person name="Neiman D."/>
            <person name="Pearson M."/>
            <person name="Priest M."/>
            <person name="Roberts A."/>
            <person name="Saif S."/>
            <person name="Shea T."/>
            <person name="Sisk P."/>
            <person name="Stolte C."/>
            <person name="Sykes S."/>
            <person name="Wortman J."/>
            <person name="Nusbaum C."/>
            <person name="Birren B."/>
        </authorList>
    </citation>
    <scope>NUCLEOTIDE SEQUENCE [LARGE SCALE GENOMIC DNA]</scope>
    <source>
        <strain evidence="9 10">LL-WM9</strain>
    </source>
</reference>